<dbReference type="Proteomes" id="UP000091857">
    <property type="component" value="Chromosome 11"/>
</dbReference>
<gene>
    <name evidence="1" type="ORF">MANES_11G040441v8</name>
</gene>
<sequence>MASRRERRRNESRGTNSFTDPRRSRLSPELNRSTSIGPRQYSYQQLAKATNYFSSNSLLGEGGFGQVYMGSVDGQSLAIKKLKNHRDLQSQGKLQDEIILVSSVRHKNLVELVGYCVEGADKLLVLKYFPNKSLGSQLHESEEDLDWETRMDIAKGSARGLEYLHEHCDPPVIHLDIKSDNILLDDDFKPKVADFGLARFYSEAATHIFESAIMGTKAYIDPYAIKTGQYSVKSDVYSFGVMLLELITGRRPIEDDGFDFVEWAKFEIKSALRDEEFKDFVDSTLQMFDHGEMYRMLFCIDVCINNRPKFRPSMKKILLALEGILPLDELCNEKGDNKLPRYPTLYKDPSPMKANNGTKMWRSTDEASSSERFQVRNRSTSNKMWRSADEALMRRSTGATNRLAEGIKRLDLSDDDEEEENEEEDDDEEAVSDEEEEEEFEENEDVDNDLSHKSKMAEGGEVIACHTVRAWTEQLEKAQKGKQLTVVDFSAAWCPPSRYMSSVLAKMAKEMPNVTFLVVDVDELTSVSKEWKIEAMPTFLFFKQGKVVDKIVGANTEELQSTIAKHAVDDTPTIFTYQQIEWATRGFSKFLGEGGLGSVFKGFLDGKDVAVRKLKDLSDEEEQEELEQSIKTIGSVSHPNLVQQFGHCIEGSNIYLVLEFFPSNSLRSLLNGKKWLAWSERMEIAIDSAKALEYLHDDCNIIHGYIMTNNILIDDNFQSKVANFGLIMYYRYERTDVYADPEDNESISKESDIYAFGVVLLELVTSKNNNDIDIVNWASTLIKRVLNGESGVLIDSNLRGDYNKKEVQRMIYCAAACLFKPPEYRPPMKKIVGVLEESIPLKNIWNENDNQFLPGKGGRSLKRRSKKTAPLYRVILHDEDYHTVDYVIEVLMKCIPGMTLANADNITRDAHYKGLSEVIVCAQADAEDYCMQLKGTGLGSTIEPVSGGR</sequence>
<keyword evidence="2" id="KW-1185">Reference proteome</keyword>
<name>A0ACB7GTF9_MANES</name>
<evidence type="ECO:0000313" key="1">
    <source>
        <dbReference type="EMBL" id="KAG8643452.1"/>
    </source>
</evidence>
<dbReference type="EMBL" id="CM004397">
    <property type="protein sequence ID" value="KAG8643452.1"/>
    <property type="molecule type" value="Genomic_DNA"/>
</dbReference>
<proteinExistence type="predicted"/>
<accession>A0ACB7GTF9</accession>
<comment type="caution">
    <text evidence="1">The sequence shown here is derived from an EMBL/GenBank/DDBJ whole genome shotgun (WGS) entry which is preliminary data.</text>
</comment>
<protein>
    <submittedName>
        <fullName evidence="1">Uncharacterized protein</fullName>
    </submittedName>
</protein>
<reference evidence="2" key="1">
    <citation type="journal article" date="2016" name="Nat. Biotechnol.">
        <title>Sequencing wild and cultivated cassava and related species reveals extensive interspecific hybridization and genetic diversity.</title>
        <authorList>
            <person name="Bredeson J.V."/>
            <person name="Lyons J.B."/>
            <person name="Prochnik S.E."/>
            <person name="Wu G.A."/>
            <person name="Ha C.M."/>
            <person name="Edsinger-Gonzales E."/>
            <person name="Grimwood J."/>
            <person name="Schmutz J."/>
            <person name="Rabbi I.Y."/>
            <person name="Egesi C."/>
            <person name="Nauluvula P."/>
            <person name="Lebot V."/>
            <person name="Ndunguru J."/>
            <person name="Mkamilo G."/>
            <person name="Bart R.S."/>
            <person name="Setter T.L."/>
            <person name="Gleadow R.M."/>
            <person name="Kulakow P."/>
            <person name="Ferguson M.E."/>
            <person name="Rounsley S."/>
            <person name="Rokhsar D.S."/>
        </authorList>
    </citation>
    <scope>NUCLEOTIDE SEQUENCE [LARGE SCALE GENOMIC DNA]</scope>
    <source>
        <strain evidence="2">cv. AM560-2</strain>
    </source>
</reference>
<organism evidence="1 2">
    <name type="scientific">Manihot esculenta</name>
    <name type="common">Cassava</name>
    <name type="synonym">Jatropha manihot</name>
    <dbReference type="NCBI Taxonomy" id="3983"/>
    <lineage>
        <taxon>Eukaryota</taxon>
        <taxon>Viridiplantae</taxon>
        <taxon>Streptophyta</taxon>
        <taxon>Embryophyta</taxon>
        <taxon>Tracheophyta</taxon>
        <taxon>Spermatophyta</taxon>
        <taxon>Magnoliopsida</taxon>
        <taxon>eudicotyledons</taxon>
        <taxon>Gunneridae</taxon>
        <taxon>Pentapetalae</taxon>
        <taxon>rosids</taxon>
        <taxon>fabids</taxon>
        <taxon>Malpighiales</taxon>
        <taxon>Euphorbiaceae</taxon>
        <taxon>Crotonoideae</taxon>
        <taxon>Manihoteae</taxon>
        <taxon>Manihot</taxon>
    </lineage>
</organism>
<evidence type="ECO:0000313" key="2">
    <source>
        <dbReference type="Proteomes" id="UP000091857"/>
    </source>
</evidence>